<dbReference type="GeneID" id="69018539"/>
<keyword evidence="3" id="KW-1185">Reference proteome</keyword>
<evidence type="ECO:0000256" key="1">
    <source>
        <dbReference type="SAM" id="Phobius"/>
    </source>
</evidence>
<dbReference type="Proteomes" id="UP000613401">
    <property type="component" value="Unassembled WGS sequence"/>
</dbReference>
<feature type="transmembrane region" description="Helical" evidence="1">
    <location>
        <begin position="72"/>
        <end position="91"/>
    </location>
</feature>
<keyword evidence="1" id="KW-1133">Transmembrane helix</keyword>
<dbReference type="EMBL" id="WVTB01000017">
    <property type="protein sequence ID" value="KAF3809217.1"/>
    <property type="molecule type" value="Genomic_DNA"/>
</dbReference>
<name>A0A8H4CSY4_COLGL</name>
<protein>
    <submittedName>
        <fullName evidence="2">Uncharacterized protein</fullName>
    </submittedName>
</protein>
<gene>
    <name evidence="2" type="ORF">GCG54_00011413</name>
</gene>
<reference evidence="2" key="2">
    <citation type="submission" date="2020-03" db="EMBL/GenBank/DDBJ databases">
        <authorList>
            <person name="Fu F.-F."/>
            <person name="Chen J."/>
        </authorList>
    </citation>
    <scope>NUCLEOTIDE SEQUENCE</scope>
    <source>
        <strain evidence="2">Lc1</strain>
    </source>
</reference>
<accession>A0A8H4CSY4</accession>
<dbReference type="RefSeq" id="XP_045268376.1">
    <property type="nucleotide sequence ID" value="XM_045411318.1"/>
</dbReference>
<evidence type="ECO:0000313" key="3">
    <source>
        <dbReference type="Proteomes" id="UP000613401"/>
    </source>
</evidence>
<reference evidence="2" key="1">
    <citation type="journal article" date="2020" name="Phytopathology">
        <title>Genome sequence and comparative analysis of Colletotrichum gloeosporioides isolated from Liriodendron leaves.</title>
        <authorList>
            <person name="Fu F.F."/>
            <person name="Hao Z."/>
            <person name="Wang P."/>
            <person name="Lu Y."/>
            <person name="Xue L.J."/>
            <person name="Wei G."/>
            <person name="Tian Y."/>
            <person name="Baishi H."/>
            <person name="Xu H."/>
            <person name="Shi J."/>
            <person name="Cheng T."/>
            <person name="Wang G."/>
            <person name="Yi Y."/>
            <person name="Chen J."/>
        </authorList>
    </citation>
    <scope>NUCLEOTIDE SEQUENCE</scope>
    <source>
        <strain evidence="2">Lc1</strain>
    </source>
</reference>
<comment type="caution">
    <text evidence="2">The sequence shown here is derived from an EMBL/GenBank/DDBJ whole genome shotgun (WGS) entry which is preliminary data.</text>
</comment>
<feature type="transmembrane region" description="Helical" evidence="1">
    <location>
        <begin position="14"/>
        <end position="41"/>
    </location>
</feature>
<proteinExistence type="predicted"/>
<organism evidence="2 3">
    <name type="scientific">Colletotrichum gloeosporioides</name>
    <name type="common">Anthracnose fungus</name>
    <name type="synonym">Glomerella cingulata</name>
    <dbReference type="NCBI Taxonomy" id="474922"/>
    <lineage>
        <taxon>Eukaryota</taxon>
        <taxon>Fungi</taxon>
        <taxon>Dikarya</taxon>
        <taxon>Ascomycota</taxon>
        <taxon>Pezizomycotina</taxon>
        <taxon>Sordariomycetes</taxon>
        <taxon>Hypocreomycetidae</taxon>
        <taxon>Glomerellales</taxon>
        <taxon>Glomerellaceae</taxon>
        <taxon>Colletotrichum</taxon>
        <taxon>Colletotrichum gloeosporioides species complex</taxon>
    </lineage>
</organism>
<evidence type="ECO:0000313" key="2">
    <source>
        <dbReference type="EMBL" id="KAF3809217.1"/>
    </source>
</evidence>
<keyword evidence="1" id="KW-0812">Transmembrane</keyword>
<feature type="transmembrane region" description="Helical" evidence="1">
    <location>
        <begin position="47"/>
        <end position="65"/>
    </location>
</feature>
<keyword evidence="1" id="KW-0472">Membrane</keyword>
<sequence>MAVVRQPAVSGTRVYVMILLGIGDLGAIVWEVLAAIIWEVWITLTNHFRLFVATYPLMGLLFLITREFDLTTCVGVCCGAYMYTSFLYYFGLRDRLPWAGLVATLLTFEGPNPRLLRRAAVTAFMLARDDSFGELYSKRVRNAEVPWEDGSGFAFLFNFEGRELLREVCLYLVNTLCSSFDRPRVQDDFKLRTSVRTVDVFVLPLLGLFDWAWRYRRAQRRLRKARLVAARDKPQAVEQQS</sequence>
<dbReference type="AlphaFoldDB" id="A0A8H4CSY4"/>